<organism evidence="2">
    <name type="scientific">Hemiselmis tepida</name>
    <dbReference type="NCBI Taxonomy" id="464990"/>
    <lineage>
        <taxon>Eukaryota</taxon>
        <taxon>Cryptophyceae</taxon>
        <taxon>Cryptomonadales</taxon>
        <taxon>Hemiselmidaceae</taxon>
        <taxon>Hemiselmis</taxon>
    </lineage>
</organism>
<protein>
    <submittedName>
        <fullName evidence="2">Uncharacterized protein</fullName>
    </submittedName>
</protein>
<gene>
    <name evidence="2" type="ORF">HTEP1355_LOCUS18346</name>
</gene>
<dbReference type="EMBL" id="HBFN01031673">
    <property type="protein sequence ID" value="CAD8804668.1"/>
    <property type="molecule type" value="Transcribed_RNA"/>
</dbReference>
<dbReference type="AlphaFoldDB" id="A0A7S0WAU8"/>
<name>A0A7S0WAU8_9CRYP</name>
<evidence type="ECO:0000256" key="1">
    <source>
        <dbReference type="SAM" id="MobiDB-lite"/>
    </source>
</evidence>
<sequence length="129" mass="13476">MTIDRFVLLPVTPPAESVEVAPPPDVPAAREGATLAQLPGLSDVSGAAMGESDVSLDLRMMSMKRGAFKGDAEASGTGENWHEHEEDEETGLTTNAGSMAFSAQDEEGGEVTLQAPASSFLSLKRSAKK</sequence>
<evidence type="ECO:0000313" key="2">
    <source>
        <dbReference type="EMBL" id="CAD8804668.1"/>
    </source>
</evidence>
<reference evidence="2" key="1">
    <citation type="submission" date="2021-01" db="EMBL/GenBank/DDBJ databases">
        <authorList>
            <person name="Corre E."/>
            <person name="Pelletier E."/>
            <person name="Niang G."/>
            <person name="Scheremetjew M."/>
            <person name="Finn R."/>
            <person name="Kale V."/>
            <person name="Holt S."/>
            <person name="Cochrane G."/>
            <person name="Meng A."/>
            <person name="Brown T."/>
            <person name="Cohen L."/>
        </authorList>
    </citation>
    <scope>NUCLEOTIDE SEQUENCE</scope>
    <source>
        <strain evidence="2">CCMP443</strain>
    </source>
</reference>
<proteinExistence type="predicted"/>
<feature type="region of interest" description="Disordered" evidence="1">
    <location>
        <begin position="69"/>
        <end position="129"/>
    </location>
</feature>
<accession>A0A7S0WAU8</accession>